<dbReference type="PATRIC" id="fig|408015.6.peg.3259"/>
<dbReference type="EMBL" id="CP009922">
    <property type="protein sequence ID" value="AKG44604.1"/>
    <property type="molecule type" value="Genomic_DNA"/>
</dbReference>
<gene>
    <name evidence="2" type="ORF">SXIM_32200</name>
</gene>
<sequence length="108" mass="11331">MTSPTPVPGTSSSVLSIRIADALLAQLTAHAARRGLPLQDYVLRILAREDFDERFHSCVQRSALLARGVPTGPGPGEGPPHSPGGTTSSRRVTAPGYAEHRYLGDGTG</sequence>
<evidence type="ECO:0000256" key="1">
    <source>
        <dbReference type="SAM" id="MobiDB-lite"/>
    </source>
</evidence>
<feature type="region of interest" description="Disordered" evidence="1">
    <location>
        <begin position="66"/>
        <end position="108"/>
    </location>
</feature>
<dbReference type="STRING" id="408015.SXIM_32200"/>
<proteinExistence type="predicted"/>
<accession>A0A0F7FWE0</accession>
<keyword evidence="3" id="KW-1185">Reference proteome</keyword>
<organism evidence="2 3">
    <name type="scientific">Streptomyces xiamenensis</name>
    <dbReference type="NCBI Taxonomy" id="408015"/>
    <lineage>
        <taxon>Bacteria</taxon>
        <taxon>Bacillati</taxon>
        <taxon>Actinomycetota</taxon>
        <taxon>Actinomycetes</taxon>
        <taxon>Kitasatosporales</taxon>
        <taxon>Streptomycetaceae</taxon>
        <taxon>Streptomyces</taxon>
    </lineage>
</organism>
<name>A0A0F7FWE0_9ACTN</name>
<feature type="compositionally biased region" description="Pro residues" evidence="1">
    <location>
        <begin position="72"/>
        <end position="82"/>
    </location>
</feature>
<protein>
    <submittedName>
        <fullName evidence="2">Uncharacterized protein</fullName>
    </submittedName>
</protein>
<dbReference type="KEGG" id="sxi:SXIM_32200"/>
<reference evidence="2" key="1">
    <citation type="submission" date="2019-08" db="EMBL/GenBank/DDBJ databases">
        <title>Complete genome sequence of a mangrove-derived Streptomyces xiamenensis.</title>
        <authorList>
            <person name="Xu J."/>
        </authorList>
    </citation>
    <scope>NUCLEOTIDE SEQUENCE</scope>
    <source>
        <strain evidence="2">318</strain>
    </source>
</reference>
<evidence type="ECO:0000313" key="2">
    <source>
        <dbReference type="EMBL" id="AKG44604.1"/>
    </source>
</evidence>
<dbReference type="RefSeq" id="WP_043177086.1">
    <property type="nucleotide sequence ID" value="NZ_CP009922.3"/>
</dbReference>
<dbReference type="HOGENOM" id="CLU_2195559_0_0_11"/>
<evidence type="ECO:0000313" key="3">
    <source>
        <dbReference type="Proteomes" id="UP000034034"/>
    </source>
</evidence>
<feature type="compositionally biased region" description="Basic and acidic residues" evidence="1">
    <location>
        <begin position="98"/>
        <end position="108"/>
    </location>
</feature>
<dbReference type="AlphaFoldDB" id="A0A0F7FWE0"/>
<dbReference type="Proteomes" id="UP000034034">
    <property type="component" value="Chromosome"/>
</dbReference>